<dbReference type="InterPro" id="IPR033432">
    <property type="entry name" value="GH94_catalytic"/>
</dbReference>
<dbReference type="CDD" id="cd11753">
    <property type="entry name" value="GH94N_ChvB_NdvB_2_like"/>
    <property type="match status" value="1"/>
</dbReference>
<dbReference type="Gene3D" id="1.50.10.140">
    <property type="match status" value="2"/>
</dbReference>
<dbReference type="Proteomes" id="UP001595530">
    <property type="component" value="Unassembled WGS sequence"/>
</dbReference>
<sequence>MSLIKNRVSTAYFIAPGQFTPQQEPIREELFSAERMEQLASHLATEQSRVAKTPSGPSLTTQAYENRRILLQCYQTISESAHTQLAATPSVDWLLDNFHVVEDQLRELDDNLTVQSSRALPKLIDGPFAGYPRIYAVVRTFIAHTDCRFDPALLTRFLQAYQRIEVLTIKELWAVPMCLRFFMLDNLRRLSVRVIALQDARQKADAFADELLAYRNQPPDVVDAAFRKMTVPDFSPAFAVQLIHRLRYQDVSLHHLNDLLREQSMDGDAIVQAEHASQSADNLSVRNIVVSMKTMSVFDWQGWFEGVSLVDECLRRSPDFGLMDFATRDRYRHALEEIADGSNRSELDIARRVIAKTSATNNSTFAATDRMSDVGYLLIAGGRRGFEQEIGFRPSLRQHFMRVCVSHANAAYFGGMALLTLLLLAVPLVISARAGLEWGQLIFLAFLGAFPASDMAVGLLNKFVSKMFGPRYLPRLQLEDGVPAGMRTFVVVPTLLTSEASVAEQIEQLEANYLSNTKGEIHFALLSDWLDADHEVEATDRQLFDLAQAGIAALNTRYGALPGGEQRFFLFHRKRLWNARQKKWMGWERKRGKLHEFNRLLREAKDTSFITAEQNAPNLPPDVRYVITLDCDTKLPIGVVCRLVGTAAHPLNWPRQDSETQRVVEGYGIIQPRITPTLPLASESSLYQRMFSGPGGIDPYAGAVSDVYQDLFGEGNYTGKGLYDVDAFEAALAGRVPENAILSHDLFEGIYARCGLISDIELFEDFPSHSEVAASRIHRWTRGDWQLLPWIIGPKSRSVPALGRAKMADNLRRSLSAPASLFLLLGSLTMLHASYMVWLGFVLLSFAFPVLLSIYDALLPRHPGISKPHHVRVLATDMMRAVGHAALALTLLAHHAWLMIDAIVRTLFRLFFSHRRLLEWVTAAQVRNAANFSFGNFLWPLRGATFVAIGSTAIILLFNPGAILAAAPFIILWWGSPIFARLISLPPREVSSQPLQPQEINQLRLHARRIWRFFSTFVGEEDHWLPPDNFQEDPHPVVAHRSSPTNFGLYLLSVIAARDFGWIGILDMADRLESTLKTLHSLPRYRGHFYNWYDTRDLRPLDPQYISSVDSGNLAGNLLALSQGCEELSRRAIFSPIDLIGVRDSVMLLNRALSEGYSDPRTTTVSIEQLREIINDADLLLELNAANAKDWRELAPELKSKANTLIDAVQALVRESDDPAISEIQAWASAVHADIHSHTRDLELFPSLDFSGSHSGIDSAELQQLLQSERQARLTLSDTPQYCRAVIAALQGEKAWANDDSTHIDRTVLNLQRTAEASEQLLTRLREIRTQAQQLFNEMDFKFLFDTGCGLFSIGYRVADAALDSSHYDLLASEARLTSFIAVAKGDVPATHWLRLGRPLMAIDKAAVLLSWSGSMFEYLMPSLVMYTPRHSLLNQTCRLSIERQVDYGSKRGVPWGISESAFNVRDRAYTYQYRAFGVPGLGLKRGLEDDLVIAPYATALAAMYDSRAAIRNMDRLEAIGARGPYGFYEAVDFTKVRLPENEQVAMVRAYMAHHQAMSLIAVLNVLQDGIMRHRFHREPIVKAADLLLQERTPREVPIRAKRMGLAREVMVREPVGFASRRFHSARLPIPSSHLLSNGQYAVMVTAAGSGYSQWGELAVTRWREDATCDDWGSYLFMRDVMTGEVWSATYQPIGGEPANYQAVFFEDRARIERRDGTLSTALEILVSPEDNAEIRHLSITNSGSREREIEITSYAEVVLAPPASDMAHPAFSNLFVQTEYLPEARGLLASRRPRKPGENRIWAAHVIATDIVGAIGYETDRMRFLGRGHTVRDPVAVMDDRPLSNTVGPVLDPVFSLRTRLRVAPGATVHATFSTIVATSREAIVSLADKYHDPATFERISTLAWTQAQVQLHYLGITPDEAHLFQYLANRVLFADPLRSAGDAMKRNQLNVRALWRHGISGDRPIVFFRIDDPEEHGVFLQLLRAHEYWRFKRLAVDLVVLNEKKSSYSQNLQEFLEHLVRTSKTAGDGTVQGAVFILRSDLLSIEEVEQLQCAARVTLSGKQGSLAEQVLRMRRTKPMPHSPARPATRRIAADAGATAKLPLEFFNGLGGYAKDGREYITVLTHGQRTPAPWLNVISNGEFGFQVSESGSGYTWSENSRENQLTPWSNDPVSDPAGEAFFLRDEQSGELWTPTALPIRVESTTYIACHGQGYTRFESATHGIATDLIQFVSWHDPVKLSICTVENRSSQAREISLTAYLEWVLGASKATSSAYVVTEIDAGTGAMLAHNAWNAEFGERYAFADLCSQQTAWSADRTEFLGRNGGVGQPAGLAHGMVLSNRVGAAMDPCCAMQTTFKLMPKERKQFTFLLGQAANKQASLELIKRYRELNPMSLLDEVSQQWDAILGKIQIETPERAMDIVLNRWLLYQSLTCRMWARSAFYQAGGAYGFRDQLQDCMALVVTRPDLVRAHLLRAAARQFVEGDVQHWWHPPTGRGVRTHCSDDRLWLPYVVAHYISVTGDHAVLSEMVSFLDGPILAEGQEDSYFEPKDADYQGTLYEHCARAIDCSLTTGAHGLPLMGNGDWNDGMNLVGHEGRGESVWLGWFLHAAITEFAPYCAQFDDQDRRTRWLRHAEELHQALERNAWDGSWYLRAFFDDGTPLGTSSAAECRIDSLAQSWSAITAVGNPDRARRAMQSVYEYLVRTGDDLILLFTPPFDKTPLEPGYIKGYLPGVRENGGQYTHAAIWCAIAYCSLGDGDKAGELFDILNPVNHSCTRAGAHAYKVEPYVIAADIYAESPHVRRGGWTWYTGAAGWLYRAQTEWLLGIRIQAGNLKIDPCIPRHWRNYKVNYRHGSATYEIHVANPNGVMRGVASLTLDRQVLPQGQSAITLVDDGKRHRVEVVLG</sequence>
<keyword evidence="2" id="KW-0808">Transferase</keyword>
<keyword evidence="5" id="KW-0378">Hydrolase</keyword>
<organism evidence="5 6">
    <name type="scientific">Undibacterium arcticum</name>
    <dbReference type="NCBI Taxonomy" id="1762892"/>
    <lineage>
        <taxon>Bacteria</taxon>
        <taxon>Pseudomonadati</taxon>
        <taxon>Pseudomonadota</taxon>
        <taxon>Betaproteobacteria</taxon>
        <taxon>Burkholderiales</taxon>
        <taxon>Oxalobacteraceae</taxon>
        <taxon>Undibacterium</taxon>
    </lineage>
</organism>
<name>A0ABV7F7J5_9BURK</name>
<feature type="transmembrane region" description="Helical" evidence="3">
    <location>
        <begin position="438"/>
        <end position="461"/>
    </location>
</feature>
<keyword evidence="1" id="KW-0328">Glycosyltransferase</keyword>
<dbReference type="InterPro" id="IPR006195">
    <property type="entry name" value="aa-tRNA-synth_II"/>
</dbReference>
<accession>A0ABV7F7J5</accession>
<evidence type="ECO:0000256" key="2">
    <source>
        <dbReference type="ARBA" id="ARBA00022679"/>
    </source>
</evidence>
<dbReference type="InterPro" id="IPR037018">
    <property type="entry name" value="GH65_N"/>
</dbReference>
<feature type="transmembrane region" description="Helical" evidence="3">
    <location>
        <begin position="410"/>
        <end position="432"/>
    </location>
</feature>
<dbReference type="InterPro" id="IPR052047">
    <property type="entry name" value="GH94_Enzymes"/>
</dbReference>
<dbReference type="InterPro" id="IPR037824">
    <property type="entry name" value="GH94N_2_NdvB"/>
</dbReference>
<keyword evidence="3" id="KW-0472">Membrane</keyword>
<evidence type="ECO:0000313" key="6">
    <source>
        <dbReference type="Proteomes" id="UP001595530"/>
    </source>
</evidence>
<dbReference type="InterPro" id="IPR010383">
    <property type="entry name" value="Glyco_hydrolase_94_b-supersand"/>
</dbReference>
<dbReference type="EMBL" id="JBHRTP010000096">
    <property type="protein sequence ID" value="MFC3111019.1"/>
    <property type="molecule type" value="Genomic_DNA"/>
</dbReference>
<dbReference type="InterPro" id="IPR037820">
    <property type="entry name" value="GH94N_NdvB"/>
</dbReference>
<dbReference type="PROSITE" id="PS50862">
    <property type="entry name" value="AA_TRNA_LIGASE_II"/>
    <property type="match status" value="1"/>
</dbReference>
<dbReference type="PANTHER" id="PTHR37469">
    <property type="entry name" value="CELLOBIONIC ACID PHOSPHORYLASE-RELATED"/>
    <property type="match status" value="1"/>
</dbReference>
<dbReference type="SUPFAM" id="SSF74650">
    <property type="entry name" value="Galactose mutarotase-like"/>
    <property type="match status" value="2"/>
</dbReference>
<feature type="transmembrane region" description="Helical" evidence="3">
    <location>
        <begin position="837"/>
        <end position="858"/>
    </location>
</feature>
<dbReference type="InterPro" id="IPR012341">
    <property type="entry name" value="6hp_glycosidase-like_sf"/>
</dbReference>
<dbReference type="Pfam" id="PF17167">
    <property type="entry name" value="Glyco_hydro_94"/>
    <property type="match status" value="1"/>
</dbReference>
<dbReference type="PANTHER" id="PTHR37469:SF2">
    <property type="entry name" value="CELLOBIONIC ACID PHOSPHORYLASE"/>
    <property type="match status" value="1"/>
</dbReference>
<keyword evidence="3" id="KW-1133">Transmembrane helix</keyword>
<evidence type="ECO:0000313" key="5">
    <source>
        <dbReference type="EMBL" id="MFC3111019.1"/>
    </source>
</evidence>
<proteinExistence type="predicted"/>
<comment type="caution">
    <text evidence="5">The sequence shown here is derived from an EMBL/GenBank/DDBJ whole genome shotgun (WGS) entry which is preliminary data.</text>
</comment>
<evidence type="ECO:0000256" key="3">
    <source>
        <dbReference type="SAM" id="Phobius"/>
    </source>
</evidence>
<dbReference type="Gene3D" id="2.60.420.10">
    <property type="entry name" value="Maltose phosphorylase, domain 3"/>
    <property type="match status" value="1"/>
</dbReference>
<dbReference type="InterPro" id="IPR019282">
    <property type="entry name" value="Glycoamylase-like_cons_dom"/>
</dbReference>
<dbReference type="SMART" id="SM01068">
    <property type="entry name" value="CBM_X"/>
    <property type="match status" value="2"/>
</dbReference>
<reference evidence="6" key="1">
    <citation type="journal article" date="2019" name="Int. J. Syst. Evol. Microbiol.">
        <title>The Global Catalogue of Microorganisms (GCM) 10K type strain sequencing project: providing services to taxonomists for standard genome sequencing and annotation.</title>
        <authorList>
            <consortium name="The Broad Institute Genomics Platform"/>
            <consortium name="The Broad Institute Genome Sequencing Center for Infectious Disease"/>
            <person name="Wu L."/>
            <person name="Ma J."/>
        </authorList>
    </citation>
    <scope>NUCLEOTIDE SEQUENCE [LARGE SCALE GENOMIC DNA]</scope>
    <source>
        <strain evidence="6">KCTC 42986</strain>
    </source>
</reference>
<feature type="transmembrane region" description="Helical" evidence="3">
    <location>
        <begin position="946"/>
        <end position="974"/>
    </location>
</feature>
<dbReference type="Pfam" id="PF10091">
    <property type="entry name" value="Glycoamylase"/>
    <property type="match status" value="1"/>
</dbReference>
<keyword evidence="6" id="KW-1185">Reference proteome</keyword>
<feature type="transmembrane region" description="Helical" evidence="3">
    <location>
        <begin position="879"/>
        <end position="900"/>
    </location>
</feature>
<dbReference type="SUPFAM" id="SSF48208">
    <property type="entry name" value="Six-hairpin glycosidases"/>
    <property type="match status" value="1"/>
</dbReference>
<protein>
    <submittedName>
        <fullName evidence="5">GH36-type glycosyl hydrolase domain-containing protein</fullName>
    </submittedName>
</protein>
<dbReference type="Gene3D" id="2.70.98.40">
    <property type="entry name" value="Glycoside hydrolase, family 65, N-terminal domain"/>
    <property type="match status" value="2"/>
</dbReference>
<dbReference type="InterPro" id="IPR011013">
    <property type="entry name" value="Gal_mutarotase_sf_dom"/>
</dbReference>
<dbReference type="GO" id="GO:0016787">
    <property type="term" value="F:hydrolase activity"/>
    <property type="evidence" value="ECO:0007669"/>
    <property type="project" value="UniProtKB-KW"/>
</dbReference>
<keyword evidence="3" id="KW-0812">Transmembrane</keyword>
<feature type="domain" description="Aminoacyl-transfer RNA synthetases class-II family profile" evidence="4">
    <location>
        <begin position="1970"/>
        <end position="2884"/>
    </location>
</feature>
<evidence type="ECO:0000259" key="4">
    <source>
        <dbReference type="PROSITE" id="PS50862"/>
    </source>
</evidence>
<dbReference type="RefSeq" id="WP_390333233.1">
    <property type="nucleotide sequence ID" value="NZ_JBHRTP010000096.1"/>
</dbReference>
<dbReference type="Pfam" id="PF06165">
    <property type="entry name" value="GH94_b-supersand"/>
    <property type="match status" value="2"/>
</dbReference>
<evidence type="ECO:0000256" key="1">
    <source>
        <dbReference type="ARBA" id="ARBA00022676"/>
    </source>
</evidence>
<dbReference type="InterPro" id="IPR008928">
    <property type="entry name" value="6-hairpin_glycosidase_sf"/>
</dbReference>
<dbReference type="Gene3D" id="1.50.10.10">
    <property type="match status" value="1"/>
</dbReference>
<dbReference type="CDD" id="cd11756">
    <property type="entry name" value="GH94N_ChvB_NdvB_1_like"/>
    <property type="match status" value="1"/>
</dbReference>
<gene>
    <name evidence="5" type="ORF">ACFOFO_24210</name>
</gene>